<reference evidence="4" key="1">
    <citation type="journal article" date="2014" name="Int. J. Syst. Evol. Microbiol.">
        <title>Complete genome sequence of Corynebacterium casei LMG S-19264T (=DSM 44701T), isolated from a smear-ripened cheese.</title>
        <authorList>
            <consortium name="US DOE Joint Genome Institute (JGI-PGF)"/>
            <person name="Walter F."/>
            <person name="Albersmeier A."/>
            <person name="Kalinowski J."/>
            <person name="Ruckert C."/>
        </authorList>
    </citation>
    <scope>NUCLEOTIDE SEQUENCE</scope>
    <source>
        <strain evidence="4">JCM 3091</strain>
    </source>
</reference>
<feature type="transmembrane region" description="Helical" evidence="3">
    <location>
        <begin position="391"/>
        <end position="408"/>
    </location>
</feature>
<feature type="repeat" description="TPR" evidence="1">
    <location>
        <begin position="165"/>
        <end position="198"/>
    </location>
</feature>
<feature type="compositionally biased region" description="Basic and acidic residues" evidence="2">
    <location>
        <begin position="273"/>
        <end position="283"/>
    </location>
</feature>
<feature type="compositionally biased region" description="Low complexity" evidence="2">
    <location>
        <begin position="284"/>
        <end position="322"/>
    </location>
</feature>
<evidence type="ECO:0000256" key="3">
    <source>
        <dbReference type="SAM" id="Phobius"/>
    </source>
</evidence>
<feature type="region of interest" description="Disordered" evidence="2">
    <location>
        <begin position="29"/>
        <end position="60"/>
    </location>
</feature>
<keyword evidence="5" id="KW-1185">Reference proteome</keyword>
<protein>
    <recommendedName>
        <fullName evidence="6">Tetratricopeptide repeat protein</fullName>
    </recommendedName>
</protein>
<proteinExistence type="predicted"/>
<dbReference type="AlphaFoldDB" id="A0A8J3FDS1"/>
<dbReference type="SUPFAM" id="SSF48452">
    <property type="entry name" value="TPR-like"/>
    <property type="match status" value="1"/>
</dbReference>
<gene>
    <name evidence="4" type="ORF">GCM10010124_01300</name>
</gene>
<evidence type="ECO:0000313" key="5">
    <source>
        <dbReference type="Proteomes" id="UP000662200"/>
    </source>
</evidence>
<feature type="region of interest" description="Disordered" evidence="2">
    <location>
        <begin position="233"/>
        <end position="322"/>
    </location>
</feature>
<evidence type="ECO:0008006" key="6">
    <source>
        <dbReference type="Google" id="ProtNLM"/>
    </source>
</evidence>
<evidence type="ECO:0000313" key="4">
    <source>
        <dbReference type="EMBL" id="GGK12519.1"/>
    </source>
</evidence>
<dbReference type="Proteomes" id="UP000662200">
    <property type="component" value="Unassembled WGS sequence"/>
</dbReference>
<keyword evidence="3" id="KW-0472">Membrane</keyword>
<evidence type="ECO:0000256" key="1">
    <source>
        <dbReference type="PROSITE-ProRule" id="PRU00339"/>
    </source>
</evidence>
<keyword evidence="1" id="KW-0802">TPR repeat</keyword>
<reference evidence="4" key="2">
    <citation type="submission" date="2020-09" db="EMBL/GenBank/DDBJ databases">
        <authorList>
            <person name="Sun Q."/>
            <person name="Ohkuma M."/>
        </authorList>
    </citation>
    <scope>NUCLEOTIDE SEQUENCE</scope>
    <source>
        <strain evidence="4">JCM 3091</strain>
    </source>
</reference>
<dbReference type="RefSeq" id="WP_189112165.1">
    <property type="nucleotide sequence ID" value="NZ_BMQC01000001.1"/>
</dbReference>
<comment type="caution">
    <text evidence="4">The sequence shown here is derived from an EMBL/GenBank/DDBJ whole genome shotgun (WGS) entry which is preliminary data.</text>
</comment>
<feature type="compositionally biased region" description="Basic and acidic residues" evidence="2">
    <location>
        <begin position="244"/>
        <end position="266"/>
    </location>
</feature>
<dbReference type="EMBL" id="BMQC01000001">
    <property type="protein sequence ID" value="GGK12519.1"/>
    <property type="molecule type" value="Genomic_DNA"/>
</dbReference>
<keyword evidence="3" id="KW-1133">Transmembrane helix</keyword>
<keyword evidence="3" id="KW-0812">Transmembrane</keyword>
<organism evidence="4 5">
    <name type="scientific">Pilimelia terevasa</name>
    <dbReference type="NCBI Taxonomy" id="53372"/>
    <lineage>
        <taxon>Bacteria</taxon>
        <taxon>Bacillati</taxon>
        <taxon>Actinomycetota</taxon>
        <taxon>Actinomycetes</taxon>
        <taxon>Micromonosporales</taxon>
        <taxon>Micromonosporaceae</taxon>
        <taxon>Pilimelia</taxon>
    </lineage>
</organism>
<sequence>MDAAARERALLLAALGHYDEALAELAPPAGGAGADPVQGASPGEVEAAGGGAVESRSGPGTAAEVDPALVVLRAQIALAAGRAPLALEFLTGAPADVAVLDTRAMALVDLRRFRDAARLGSEILDGRATDVDALCAGAGILAVARNGPRALSAAWDAVRLAPEQARTHLVLGLVAAGLGQYELAARAYAEALDREPDLQSLATDPGVGRLALRRQHQALEHLLGLAASGTSLKAAAARAPTPPTHDRGETDHGDAARDRGATDRGRGGAGRRGKGEGSAEAGRRFAASRPAADRPAAAAPPSGAGPRAAATPSGGGYPAADGGAAAAPAGGAGFGRRVCGTAGGAGLVVLLGLPVLDGAARLLAALAALVVVAAAAVLWWRSGRQPAPGRYRLAALAGALLTAGALAAGAAGAGWWPTAAATAAALLLAWRAR</sequence>
<dbReference type="Gene3D" id="1.25.40.10">
    <property type="entry name" value="Tetratricopeptide repeat domain"/>
    <property type="match status" value="1"/>
</dbReference>
<feature type="compositionally biased region" description="Low complexity" evidence="2">
    <location>
        <begin position="29"/>
        <end position="58"/>
    </location>
</feature>
<dbReference type="InterPro" id="IPR019734">
    <property type="entry name" value="TPR_rpt"/>
</dbReference>
<feature type="transmembrane region" description="Helical" evidence="3">
    <location>
        <begin position="362"/>
        <end position="379"/>
    </location>
</feature>
<accession>A0A8J3FDS1</accession>
<dbReference type="InterPro" id="IPR011990">
    <property type="entry name" value="TPR-like_helical_dom_sf"/>
</dbReference>
<name>A0A8J3FDS1_9ACTN</name>
<evidence type="ECO:0000256" key="2">
    <source>
        <dbReference type="SAM" id="MobiDB-lite"/>
    </source>
</evidence>
<dbReference type="PROSITE" id="PS50005">
    <property type="entry name" value="TPR"/>
    <property type="match status" value="1"/>
</dbReference>